<dbReference type="InterPro" id="IPR013783">
    <property type="entry name" value="Ig-like_fold"/>
</dbReference>
<dbReference type="Proteomes" id="UP001054945">
    <property type="component" value="Unassembled WGS sequence"/>
</dbReference>
<evidence type="ECO:0000259" key="1">
    <source>
        <dbReference type="PROSITE" id="PS50853"/>
    </source>
</evidence>
<accession>A0AAV4XA91</accession>
<dbReference type="CDD" id="cd00063">
    <property type="entry name" value="FN3"/>
    <property type="match status" value="1"/>
</dbReference>
<proteinExistence type="predicted"/>
<gene>
    <name evidence="2" type="primary">AVEN_100432_1</name>
    <name evidence="2" type="ORF">CEXT_155561</name>
</gene>
<reference evidence="2 3" key="1">
    <citation type="submission" date="2021-06" db="EMBL/GenBank/DDBJ databases">
        <title>Caerostris extrusa draft genome.</title>
        <authorList>
            <person name="Kono N."/>
            <person name="Arakawa K."/>
        </authorList>
    </citation>
    <scope>NUCLEOTIDE SEQUENCE [LARGE SCALE GENOMIC DNA]</scope>
</reference>
<dbReference type="InterPro" id="IPR036116">
    <property type="entry name" value="FN3_sf"/>
</dbReference>
<dbReference type="Gene3D" id="2.60.40.10">
    <property type="entry name" value="Immunoglobulins"/>
    <property type="match status" value="1"/>
</dbReference>
<comment type="caution">
    <text evidence="2">The sequence shown here is derived from an EMBL/GenBank/DDBJ whole genome shotgun (WGS) entry which is preliminary data.</text>
</comment>
<feature type="domain" description="Fibronectin type-III" evidence="1">
    <location>
        <begin position="1"/>
        <end position="65"/>
    </location>
</feature>
<dbReference type="AlphaFoldDB" id="A0AAV4XA91"/>
<dbReference type="PROSITE" id="PS50853">
    <property type="entry name" value="FN3"/>
    <property type="match status" value="1"/>
</dbReference>
<dbReference type="EMBL" id="BPLR01000020">
    <property type="protein sequence ID" value="GIY91509.1"/>
    <property type="molecule type" value="Genomic_DNA"/>
</dbReference>
<protein>
    <recommendedName>
        <fullName evidence="1">Fibronectin type-III domain-containing protein</fullName>
    </recommendedName>
</protein>
<dbReference type="SUPFAM" id="SSF49265">
    <property type="entry name" value="Fibronectin type III"/>
    <property type="match status" value="1"/>
</dbReference>
<evidence type="ECO:0000313" key="3">
    <source>
        <dbReference type="Proteomes" id="UP001054945"/>
    </source>
</evidence>
<name>A0AAV4XA91_CAEEX</name>
<evidence type="ECO:0000313" key="2">
    <source>
        <dbReference type="EMBL" id="GIY91509.1"/>
    </source>
</evidence>
<sequence>MLDLKCKRSTEPYTFKPVEFKHTTFQHFEIGDLNRFTEYSIVVQAYNSRGAGPPSEEALVRTLEFVLELQIGYHTGFQN</sequence>
<organism evidence="2 3">
    <name type="scientific">Caerostris extrusa</name>
    <name type="common">Bark spider</name>
    <name type="synonym">Caerostris bankana</name>
    <dbReference type="NCBI Taxonomy" id="172846"/>
    <lineage>
        <taxon>Eukaryota</taxon>
        <taxon>Metazoa</taxon>
        <taxon>Ecdysozoa</taxon>
        <taxon>Arthropoda</taxon>
        <taxon>Chelicerata</taxon>
        <taxon>Arachnida</taxon>
        <taxon>Araneae</taxon>
        <taxon>Araneomorphae</taxon>
        <taxon>Entelegynae</taxon>
        <taxon>Araneoidea</taxon>
        <taxon>Araneidae</taxon>
        <taxon>Caerostris</taxon>
    </lineage>
</organism>
<keyword evidence="3" id="KW-1185">Reference proteome</keyword>
<dbReference type="InterPro" id="IPR003961">
    <property type="entry name" value="FN3_dom"/>
</dbReference>